<keyword evidence="5" id="KW-1185">Reference proteome</keyword>
<accession>A0ABW4YLC8</accession>
<evidence type="ECO:0000313" key="5">
    <source>
        <dbReference type="Proteomes" id="UP001597362"/>
    </source>
</evidence>
<dbReference type="RefSeq" id="WP_377772219.1">
    <property type="nucleotide sequence ID" value="NZ_JBHUHO010000030.1"/>
</dbReference>
<dbReference type="Proteomes" id="UP001597362">
    <property type="component" value="Unassembled WGS sequence"/>
</dbReference>
<evidence type="ECO:0000256" key="1">
    <source>
        <dbReference type="ARBA" id="ARBA00008520"/>
    </source>
</evidence>
<dbReference type="InterPro" id="IPR006059">
    <property type="entry name" value="SBP"/>
</dbReference>
<dbReference type="PANTHER" id="PTHR30061:SF50">
    <property type="entry name" value="MALTOSE_MALTODEXTRIN-BINDING PERIPLASMIC PROTEIN"/>
    <property type="match status" value="1"/>
</dbReference>
<comment type="similarity">
    <text evidence="1">Belongs to the bacterial solute-binding protein 1 family.</text>
</comment>
<organism evidence="4 5">
    <name type="scientific">Paenibacillus yanchengensis</name>
    <dbReference type="NCBI Taxonomy" id="2035833"/>
    <lineage>
        <taxon>Bacteria</taxon>
        <taxon>Bacillati</taxon>
        <taxon>Bacillota</taxon>
        <taxon>Bacilli</taxon>
        <taxon>Bacillales</taxon>
        <taxon>Paenibacillaceae</taxon>
        <taxon>Paenibacillus</taxon>
    </lineage>
</organism>
<proteinExistence type="inferred from homology"/>
<evidence type="ECO:0000256" key="2">
    <source>
        <dbReference type="ARBA" id="ARBA00022448"/>
    </source>
</evidence>
<dbReference type="SUPFAM" id="SSF53850">
    <property type="entry name" value="Periplasmic binding protein-like II"/>
    <property type="match status" value="1"/>
</dbReference>
<keyword evidence="2" id="KW-0813">Transport</keyword>
<evidence type="ECO:0000313" key="4">
    <source>
        <dbReference type="EMBL" id="MFD2116239.1"/>
    </source>
</evidence>
<gene>
    <name evidence="4" type="ORF">ACFSJH_10945</name>
</gene>
<reference evidence="5" key="1">
    <citation type="journal article" date="2019" name="Int. J. Syst. Evol. Microbiol.">
        <title>The Global Catalogue of Microorganisms (GCM) 10K type strain sequencing project: providing services to taxonomists for standard genome sequencing and annotation.</title>
        <authorList>
            <consortium name="The Broad Institute Genomics Platform"/>
            <consortium name="The Broad Institute Genome Sequencing Center for Infectious Disease"/>
            <person name="Wu L."/>
            <person name="Ma J."/>
        </authorList>
    </citation>
    <scope>NUCLEOTIDE SEQUENCE [LARGE SCALE GENOMIC DNA]</scope>
    <source>
        <strain evidence="5">GH52</strain>
    </source>
</reference>
<dbReference type="Pfam" id="PF13416">
    <property type="entry name" value="SBP_bac_8"/>
    <property type="match status" value="1"/>
</dbReference>
<comment type="caution">
    <text evidence="4">The sequence shown here is derived from an EMBL/GenBank/DDBJ whole genome shotgun (WGS) entry which is preliminary data.</text>
</comment>
<dbReference type="EMBL" id="JBHUHO010000030">
    <property type="protein sequence ID" value="MFD2116239.1"/>
    <property type="molecule type" value="Genomic_DNA"/>
</dbReference>
<evidence type="ECO:0000256" key="3">
    <source>
        <dbReference type="ARBA" id="ARBA00022729"/>
    </source>
</evidence>
<keyword evidence="3" id="KW-0732">Signal</keyword>
<dbReference type="PANTHER" id="PTHR30061">
    <property type="entry name" value="MALTOSE-BINDING PERIPLASMIC PROTEIN"/>
    <property type="match status" value="1"/>
</dbReference>
<protein>
    <submittedName>
        <fullName evidence="4">Extracellular solute-binding protein</fullName>
    </submittedName>
</protein>
<name>A0ABW4YLC8_9BACL</name>
<dbReference type="Gene3D" id="3.40.190.10">
    <property type="entry name" value="Periplasmic binding protein-like II"/>
    <property type="match status" value="1"/>
</dbReference>
<sequence length="435" mass="49879">MSYRKLFPFVIGGLFVLALSFIPSSNQRGPGDELAKHFNQPMLDLEGERQDEGKAELSVNVSLPQLEFNLLLQMNEAFMVANPRIKVNVVNELPVEKAYQAWEASSALGSGADVMLLDNSLVRLFAIRGYLKPTDGLLAGDVLTNQLPSVIDALKWNGYLWGVPHMINPYIWFWNDHATESLLSLSKIENWDEWELLTNNVQHDSDLETAVLDQTKDEQWLLAINPTDVKQLIVFMYQFQANSDRNLLHVDEWQETELQQLQWLQQQIELDQVMLTTDQHTVSQLLEDGKLLAAILPWSDYFTIAKQSTVRLVPDSRSIVFPWMNGTSYVIAAKTKYEKEAIQWIEQMTALSNQQAMMEQFHYLPTTLNGYNSGDDPAHNVPSAVKQRLLEKPAELFSMRADPLWRVKWQQWEEIWKDSATDAIEQISKIVTDKP</sequence>